<dbReference type="Proteomes" id="UP000823405">
    <property type="component" value="Unassembled WGS sequence"/>
</dbReference>
<dbReference type="OrthoDB" id="2389045at2759"/>
<proteinExistence type="predicted"/>
<evidence type="ECO:0000313" key="2">
    <source>
        <dbReference type="Proteomes" id="UP000823405"/>
    </source>
</evidence>
<dbReference type="AlphaFoldDB" id="A0A9P6QSE4"/>
<sequence length="112" mass="12986">VSFIAEQRYDCRALIATIKSLNLPLKTFHFSVYEDHVRAWDALVDEELFKSICQDSREWTFATCDLTPQLMRNIQHLPNTLTTLNLIHHNPMTYITEFQASSSETDSEPPKV</sequence>
<dbReference type="EMBL" id="JAAAIN010003618">
    <property type="protein sequence ID" value="KAG0284883.1"/>
    <property type="molecule type" value="Genomic_DNA"/>
</dbReference>
<accession>A0A9P6QSE4</accession>
<keyword evidence="2" id="KW-1185">Reference proteome</keyword>
<comment type="caution">
    <text evidence="1">The sequence shown here is derived from an EMBL/GenBank/DDBJ whole genome shotgun (WGS) entry which is preliminary data.</text>
</comment>
<protein>
    <submittedName>
        <fullName evidence="1">Uncharacterized protein</fullName>
    </submittedName>
</protein>
<gene>
    <name evidence="1" type="ORF">BGZ97_008028</name>
</gene>
<reference evidence="1" key="1">
    <citation type="journal article" date="2020" name="Fungal Divers.">
        <title>Resolving the Mortierellaceae phylogeny through synthesis of multi-gene phylogenetics and phylogenomics.</title>
        <authorList>
            <person name="Vandepol N."/>
            <person name="Liber J."/>
            <person name="Desiro A."/>
            <person name="Na H."/>
            <person name="Kennedy M."/>
            <person name="Barry K."/>
            <person name="Grigoriev I.V."/>
            <person name="Miller A.N."/>
            <person name="O'Donnell K."/>
            <person name="Stajich J.E."/>
            <person name="Bonito G."/>
        </authorList>
    </citation>
    <scope>NUCLEOTIDE SEQUENCE</scope>
    <source>
        <strain evidence="1">NVP60</strain>
    </source>
</reference>
<organism evidence="1 2">
    <name type="scientific">Linnemannia gamsii</name>
    <dbReference type="NCBI Taxonomy" id="64522"/>
    <lineage>
        <taxon>Eukaryota</taxon>
        <taxon>Fungi</taxon>
        <taxon>Fungi incertae sedis</taxon>
        <taxon>Mucoromycota</taxon>
        <taxon>Mortierellomycotina</taxon>
        <taxon>Mortierellomycetes</taxon>
        <taxon>Mortierellales</taxon>
        <taxon>Mortierellaceae</taxon>
        <taxon>Linnemannia</taxon>
    </lineage>
</organism>
<evidence type="ECO:0000313" key="1">
    <source>
        <dbReference type="EMBL" id="KAG0284883.1"/>
    </source>
</evidence>
<name>A0A9P6QSE4_9FUNG</name>
<feature type="non-terminal residue" evidence="1">
    <location>
        <position position="1"/>
    </location>
</feature>